<organism evidence="1 2">
    <name type="scientific">Microlunatus phosphovorus (strain ATCC 700054 / DSM 10555 / JCM 9379 / NBRC 101784 / NCIMB 13414 / VKM Ac-1990 / NM-1)</name>
    <dbReference type="NCBI Taxonomy" id="1032480"/>
    <lineage>
        <taxon>Bacteria</taxon>
        <taxon>Bacillati</taxon>
        <taxon>Actinomycetota</taxon>
        <taxon>Actinomycetes</taxon>
        <taxon>Propionibacteriales</taxon>
        <taxon>Propionibacteriaceae</taxon>
        <taxon>Microlunatus</taxon>
    </lineage>
</organism>
<dbReference type="InterPro" id="IPR035985">
    <property type="entry name" value="Ubiquitin-activating_enz"/>
</dbReference>
<reference evidence="1 2" key="1">
    <citation type="submission" date="2011-05" db="EMBL/GenBank/DDBJ databases">
        <title>Whole genome sequence of Microlunatus phosphovorus NM-1.</title>
        <authorList>
            <person name="Hosoyama A."/>
            <person name="Sasaki K."/>
            <person name="Harada T."/>
            <person name="Igarashi R."/>
            <person name="Kawakoshi A."/>
            <person name="Sasagawa M."/>
            <person name="Fukada J."/>
            <person name="Nakamura S."/>
            <person name="Katano Y."/>
            <person name="Hanada S."/>
            <person name="Kamagata Y."/>
            <person name="Nakamura N."/>
            <person name="Yamazaki S."/>
            <person name="Fujita N."/>
        </authorList>
    </citation>
    <scope>NUCLEOTIDE SEQUENCE [LARGE SCALE GENOMIC DNA]</scope>
    <source>
        <strain evidence="2">ATCC 700054 / DSM 10555 / JCM 9379 / NBRC 101784 / NCIMB 13414 / VKM Ac-1990 / NM-1</strain>
    </source>
</reference>
<gene>
    <name evidence="1" type="ordered locus">MLP_31560</name>
</gene>
<dbReference type="STRING" id="1032480.MLP_31560"/>
<evidence type="ECO:0000313" key="1">
    <source>
        <dbReference type="EMBL" id="BAK36170.1"/>
    </source>
</evidence>
<evidence type="ECO:0008006" key="3">
    <source>
        <dbReference type="Google" id="ProtNLM"/>
    </source>
</evidence>
<dbReference type="GO" id="GO:0008641">
    <property type="term" value="F:ubiquitin-like modifier activating enzyme activity"/>
    <property type="evidence" value="ECO:0007669"/>
    <property type="project" value="InterPro"/>
</dbReference>
<proteinExistence type="predicted"/>
<dbReference type="HOGENOM" id="CLU_042635_2_0_11"/>
<dbReference type="SUPFAM" id="SSF69572">
    <property type="entry name" value="Activating enzymes of the ubiquitin-like proteins"/>
    <property type="match status" value="1"/>
</dbReference>
<dbReference type="Gene3D" id="3.40.50.720">
    <property type="entry name" value="NAD(P)-binding Rossmann-like Domain"/>
    <property type="match status" value="1"/>
</dbReference>
<dbReference type="EMBL" id="AP012204">
    <property type="protein sequence ID" value="BAK36170.1"/>
    <property type="molecule type" value="Genomic_DNA"/>
</dbReference>
<name>F5XLA4_MICPN</name>
<protein>
    <recommendedName>
        <fullName evidence="3">THIF-type NAD/FAD binding fold domain-containing protein</fullName>
    </recommendedName>
</protein>
<dbReference type="KEGG" id="mph:MLP_31560"/>
<sequence length="322" mass="34935">MVAVLHTGRMQTSFATTPPTAASSTRWLTDTDRVRLLPQFTVLRRDEHEIQLGFDSAEAAVLVDPEGSLSALLAVMDGRYRRADLASLAPQLGIAVAEFESLLAALTAAGLMELPDLPDQSECTVRLIGLGPVGTRLGEHLLRAGLGRLLLVDPDRELRWARWPGDRDRVQRTEHWSEPRIDEADLSVIVASSLEIDRAISSTLTRTDHPHLVVRPRARGAVVGPLVIPGRTSCLHCGDLARTRTDPAWPRMLAQLCRIGGAWDPLAADWAAALAATQVLGHLAGHQVASAAATLELGPVDWQWHRRVWPADPACGCCWSAG</sequence>
<dbReference type="AlphaFoldDB" id="F5XLA4"/>
<keyword evidence="2" id="KW-1185">Reference proteome</keyword>
<evidence type="ECO:0000313" key="2">
    <source>
        <dbReference type="Proteomes" id="UP000007947"/>
    </source>
</evidence>
<dbReference type="eggNOG" id="COG0476">
    <property type="taxonomic scope" value="Bacteria"/>
</dbReference>
<dbReference type="Proteomes" id="UP000007947">
    <property type="component" value="Chromosome"/>
</dbReference>
<accession>F5XLA4</accession>